<accession>A0A9P3PZY2</accession>
<organism evidence="1 2">
    <name type="scientific">Lyophyllum shimeji</name>
    <name type="common">Hon-shimeji</name>
    <name type="synonym">Tricholoma shimeji</name>
    <dbReference type="NCBI Taxonomy" id="47721"/>
    <lineage>
        <taxon>Eukaryota</taxon>
        <taxon>Fungi</taxon>
        <taxon>Dikarya</taxon>
        <taxon>Basidiomycota</taxon>
        <taxon>Agaricomycotina</taxon>
        <taxon>Agaricomycetes</taxon>
        <taxon>Agaricomycetidae</taxon>
        <taxon>Agaricales</taxon>
        <taxon>Tricholomatineae</taxon>
        <taxon>Lyophyllaceae</taxon>
        <taxon>Lyophyllum</taxon>
    </lineage>
</organism>
<proteinExistence type="predicted"/>
<comment type="caution">
    <text evidence="1">The sequence shown here is derived from an EMBL/GenBank/DDBJ whole genome shotgun (WGS) entry which is preliminary data.</text>
</comment>
<keyword evidence="2" id="KW-1185">Reference proteome</keyword>
<dbReference type="AlphaFoldDB" id="A0A9P3PZY2"/>
<gene>
    <name evidence="1" type="ORF">LshimejAT787_1800260</name>
</gene>
<evidence type="ECO:0000313" key="1">
    <source>
        <dbReference type="EMBL" id="GLB44689.1"/>
    </source>
</evidence>
<name>A0A9P3PZY2_LYOSH</name>
<dbReference type="Proteomes" id="UP001063166">
    <property type="component" value="Unassembled WGS sequence"/>
</dbReference>
<sequence>MVRSRAENRGIERELGHCFVPLNFLQVDRDLCGGVHRSGTWTAPGSISVFLFLFYDSHLLWRPQLPQMARGRMRQAI</sequence>
<protein>
    <submittedName>
        <fullName evidence="1">Uncharacterized protein</fullName>
    </submittedName>
</protein>
<evidence type="ECO:0000313" key="2">
    <source>
        <dbReference type="Proteomes" id="UP001063166"/>
    </source>
</evidence>
<reference evidence="1" key="1">
    <citation type="submission" date="2022-07" db="EMBL/GenBank/DDBJ databases">
        <title>The genome of Lyophyllum shimeji provides insight into the initial evolution of ectomycorrhizal fungal genome.</title>
        <authorList>
            <person name="Kobayashi Y."/>
            <person name="Shibata T."/>
            <person name="Hirakawa H."/>
            <person name="Shigenobu S."/>
            <person name="Nishiyama T."/>
            <person name="Yamada A."/>
            <person name="Hasebe M."/>
            <person name="Kawaguchi M."/>
        </authorList>
    </citation>
    <scope>NUCLEOTIDE SEQUENCE</scope>
    <source>
        <strain evidence="1">AT787</strain>
    </source>
</reference>
<dbReference type="EMBL" id="BRPK01000018">
    <property type="protein sequence ID" value="GLB44689.1"/>
    <property type="molecule type" value="Genomic_DNA"/>
</dbReference>